<dbReference type="EMBL" id="JALXMO010000006">
    <property type="protein sequence ID" value="MCT1606504.1"/>
    <property type="molecule type" value="Genomic_DNA"/>
</dbReference>
<feature type="compositionally biased region" description="Basic and acidic residues" evidence="1">
    <location>
        <begin position="1"/>
        <end position="10"/>
    </location>
</feature>
<feature type="transmembrane region" description="Helical" evidence="2">
    <location>
        <begin position="106"/>
        <end position="131"/>
    </location>
</feature>
<evidence type="ECO:0000313" key="5">
    <source>
        <dbReference type="Proteomes" id="UP001205046"/>
    </source>
</evidence>
<organism evidence="4 5">
    <name type="scientific">Nesterenkonia massiliensis</name>
    <dbReference type="NCBI Taxonomy" id="1232429"/>
    <lineage>
        <taxon>Bacteria</taxon>
        <taxon>Bacillati</taxon>
        <taxon>Actinomycetota</taxon>
        <taxon>Actinomycetes</taxon>
        <taxon>Micrococcales</taxon>
        <taxon>Micrococcaceae</taxon>
        <taxon>Nesterenkonia</taxon>
    </lineage>
</organism>
<dbReference type="RefSeq" id="WP_260072637.1">
    <property type="nucleotide sequence ID" value="NZ_JALXMO010000006.1"/>
</dbReference>
<name>A0ABT2HP89_9MICC</name>
<proteinExistence type="predicted"/>
<feature type="domain" description="YdbS-like PH" evidence="3">
    <location>
        <begin position="480"/>
        <end position="542"/>
    </location>
</feature>
<protein>
    <submittedName>
        <fullName evidence="4">PH domain-containing protein</fullName>
    </submittedName>
</protein>
<dbReference type="InterPro" id="IPR005182">
    <property type="entry name" value="YdbS-like_PH"/>
</dbReference>
<feature type="domain" description="YdbS-like PH" evidence="3">
    <location>
        <begin position="128"/>
        <end position="207"/>
    </location>
</feature>
<dbReference type="Pfam" id="PF03703">
    <property type="entry name" value="bPH_2"/>
    <property type="match status" value="3"/>
</dbReference>
<feature type="transmembrane region" description="Helical" evidence="2">
    <location>
        <begin position="329"/>
        <end position="351"/>
    </location>
</feature>
<dbReference type="Proteomes" id="UP001205046">
    <property type="component" value="Unassembled WGS sequence"/>
</dbReference>
<feature type="region of interest" description="Disordered" evidence="1">
    <location>
        <begin position="214"/>
        <end position="251"/>
    </location>
</feature>
<keyword evidence="2" id="KW-0812">Transmembrane</keyword>
<reference evidence="4 5" key="1">
    <citation type="submission" date="2022-04" db="EMBL/GenBank/DDBJ databases">
        <title>Human microbiome associated bacterial genomes.</title>
        <authorList>
            <person name="Sandstrom S."/>
            <person name="Salamzade R."/>
            <person name="Kalan L.R."/>
        </authorList>
    </citation>
    <scope>NUCLEOTIDE SEQUENCE [LARGE SCALE GENOMIC DNA]</scope>
    <source>
        <strain evidence="5">p3-SID767</strain>
    </source>
</reference>
<keyword evidence="5" id="KW-1185">Reference proteome</keyword>
<keyword evidence="2" id="KW-1133">Transmembrane helix</keyword>
<accession>A0ABT2HP89</accession>
<dbReference type="PANTHER" id="PTHR34473:SF2">
    <property type="entry name" value="UPF0699 TRANSMEMBRANE PROTEIN YDBT"/>
    <property type="match status" value="1"/>
</dbReference>
<feature type="region of interest" description="Disordered" evidence="1">
    <location>
        <begin position="1"/>
        <end position="47"/>
    </location>
</feature>
<evidence type="ECO:0000256" key="2">
    <source>
        <dbReference type="SAM" id="Phobius"/>
    </source>
</evidence>
<comment type="caution">
    <text evidence="4">The sequence shown here is derived from an EMBL/GenBank/DDBJ whole genome shotgun (WGS) entry which is preliminary data.</text>
</comment>
<gene>
    <name evidence="4" type="ORF">M3B43_04010</name>
</gene>
<sequence>MREADDDAHVQHPAPEPGQQPAAEGAAPAQPAEPTGPTGSEPPTEKWFDESWTKVHPLSPFVRGWLTIVGIPAIIFGYNWELWADIWQAWRSGELTAGLEQNPTPYLIGAGVFMLLVVLVFGGYVLSWWFTRYQVTDEHVMVKSGIFVRQHRQARIDRVQAVDLRQPLLARITRLAELRFEVAEGDGTAATLAFLKKDQAEELRTEIMDRAACRSSASDAETPGSHSAGPSSPVDAEGADGAAPIGADTSGDHAAENADRGVVAPAPAPVRPGVQDRIIAQVPVGRLIGSVLVGAGTIIFLVLLASWGLAIGGIGFAVSFFTGDDASEVWGAFGGVTFLLPLAIAAVFSYYNEFSSGFRFTATMTGAGLRLKYGLLETNTQTVPPGRVQAIQIQQPMLWRPFGWFKVVVTVAGYGLDSRSTLLPVGRREDVMTMAAAMFPDLQIPNPEEMFIEGLTGTGVQRGFTEVPARARIFDPVVRRRRGFFATPAALMIRDGRLSRRLTMVPHERIQSSSLHQGPFARMSRIATLQLHLPSGPFQARIKNQDLQAAKDLFELEAGQAAVARRMTDRNQWMLPEELREFEKMVEQVKEEHNDDARAPLS</sequence>
<feature type="transmembrane region" description="Helical" evidence="2">
    <location>
        <begin position="287"/>
        <end position="317"/>
    </location>
</feature>
<keyword evidence="2" id="KW-0472">Membrane</keyword>
<evidence type="ECO:0000259" key="3">
    <source>
        <dbReference type="Pfam" id="PF03703"/>
    </source>
</evidence>
<feature type="compositionally biased region" description="Low complexity" evidence="1">
    <location>
        <begin position="17"/>
        <end position="42"/>
    </location>
</feature>
<evidence type="ECO:0000256" key="1">
    <source>
        <dbReference type="SAM" id="MobiDB-lite"/>
    </source>
</evidence>
<feature type="transmembrane region" description="Helical" evidence="2">
    <location>
        <begin position="61"/>
        <end position="80"/>
    </location>
</feature>
<feature type="domain" description="YdbS-like PH" evidence="3">
    <location>
        <begin position="359"/>
        <end position="437"/>
    </location>
</feature>
<evidence type="ECO:0000313" key="4">
    <source>
        <dbReference type="EMBL" id="MCT1606504.1"/>
    </source>
</evidence>
<dbReference type="PANTHER" id="PTHR34473">
    <property type="entry name" value="UPF0699 TRANSMEMBRANE PROTEIN YDBS"/>
    <property type="match status" value="1"/>
</dbReference>